<gene>
    <name evidence="1" type="ORF">EEX84_16180</name>
</gene>
<dbReference type="Pfam" id="PF14066">
    <property type="entry name" value="DUF4256"/>
    <property type="match status" value="1"/>
</dbReference>
<protein>
    <submittedName>
        <fullName evidence="1">DUF4256 domain-containing protein</fullName>
    </submittedName>
</protein>
<accession>A0A3M8P421</accession>
<organism evidence="1 2">
    <name type="scientific">Planococcus salinus</name>
    <dbReference type="NCBI Taxonomy" id="1848460"/>
    <lineage>
        <taxon>Bacteria</taxon>
        <taxon>Bacillati</taxon>
        <taxon>Bacillota</taxon>
        <taxon>Bacilli</taxon>
        <taxon>Bacillales</taxon>
        <taxon>Caryophanaceae</taxon>
        <taxon>Planococcus</taxon>
    </lineage>
</organism>
<evidence type="ECO:0000313" key="1">
    <source>
        <dbReference type="EMBL" id="RNF38130.1"/>
    </source>
</evidence>
<evidence type="ECO:0000313" key="2">
    <source>
        <dbReference type="Proteomes" id="UP000275473"/>
    </source>
</evidence>
<dbReference type="RefSeq" id="WP_123166691.1">
    <property type="nucleotide sequence ID" value="NZ_RIAX01000023.1"/>
</dbReference>
<dbReference type="OrthoDB" id="8442276at2"/>
<sequence>MTEKTNNQSAKELSTEQREEFLGVLKTRFEKNMNRHEELEWEKVQTKLDAHPEKLWSLHAMEETGGEPDVVEYDEAKEEYIFFDCSAESPKGRRSVCYDLEALEARKKHKPENNALDMAADMGIELLTEQQYRALQKLGDFDKKTSSWIQTPADIRERGGAIFCDFRYGHVFVYHNGADSYYGSRGFRGSLRV</sequence>
<dbReference type="AlphaFoldDB" id="A0A3M8P421"/>
<dbReference type="InterPro" id="IPR025352">
    <property type="entry name" value="DUF4256"/>
</dbReference>
<comment type="caution">
    <text evidence="1">The sequence shown here is derived from an EMBL/GenBank/DDBJ whole genome shotgun (WGS) entry which is preliminary data.</text>
</comment>
<proteinExistence type="predicted"/>
<keyword evidence="2" id="KW-1185">Reference proteome</keyword>
<reference evidence="1 2" key="1">
    <citation type="journal article" date="2018" name="Int. J. Syst. Evol. Microbiol.">
        <title>Planococcus salinus sp. nov., a moderately halophilic bacterium isolated from a saline-alkali soil.</title>
        <authorList>
            <person name="Gan L."/>
        </authorList>
    </citation>
    <scope>NUCLEOTIDE SEQUENCE [LARGE SCALE GENOMIC DNA]</scope>
    <source>
        <strain evidence="1 2">LCB217</strain>
    </source>
</reference>
<dbReference type="Proteomes" id="UP000275473">
    <property type="component" value="Unassembled WGS sequence"/>
</dbReference>
<name>A0A3M8P421_9BACL</name>
<dbReference type="EMBL" id="RIAX01000023">
    <property type="protein sequence ID" value="RNF38130.1"/>
    <property type="molecule type" value="Genomic_DNA"/>
</dbReference>